<dbReference type="Proteomes" id="UP001144204">
    <property type="component" value="Unassembled WGS sequence"/>
</dbReference>
<accession>A0A9W6B3E9</accession>
<reference evidence="2" key="2">
    <citation type="journal article" date="2023" name="PLoS ONE">
        <title>Philodulcilactobacillus myokoensis gen. nov., sp. nov., a fructophilic, acidophilic, and agar-phobic lactic acid bacterium isolated from fermented vegetable extracts.</title>
        <authorList>
            <person name="Kouya T."/>
            <person name="Ishiyama Y."/>
            <person name="Ohashi S."/>
            <person name="Kumakubo R."/>
            <person name="Yamazaki T."/>
            <person name="Otaki T."/>
        </authorList>
    </citation>
    <scope>NUCLEOTIDE SEQUENCE</scope>
    <source>
        <strain evidence="2">WR16-4</strain>
    </source>
</reference>
<evidence type="ECO:0000256" key="1">
    <source>
        <dbReference type="SAM" id="Phobius"/>
    </source>
</evidence>
<reference evidence="2" key="1">
    <citation type="submission" date="2022-07" db="EMBL/GenBank/DDBJ databases">
        <authorList>
            <person name="Kouya T."/>
            <person name="Ishiyama Y."/>
        </authorList>
    </citation>
    <scope>NUCLEOTIDE SEQUENCE</scope>
    <source>
        <strain evidence="2">WR16-4</strain>
    </source>
</reference>
<proteinExistence type="predicted"/>
<gene>
    <name evidence="2" type="ORF">WR164_15600</name>
</gene>
<keyword evidence="1" id="KW-0812">Transmembrane</keyword>
<organism evidence="2 3">
    <name type="scientific">Philodulcilactobacillus myokoensis</name>
    <dbReference type="NCBI Taxonomy" id="2929573"/>
    <lineage>
        <taxon>Bacteria</taxon>
        <taxon>Bacillati</taxon>
        <taxon>Bacillota</taxon>
        <taxon>Bacilli</taxon>
        <taxon>Lactobacillales</taxon>
        <taxon>Lactobacillaceae</taxon>
        <taxon>Philodulcilactobacillus</taxon>
    </lineage>
</organism>
<keyword evidence="1" id="KW-1133">Transmembrane helix</keyword>
<keyword evidence="3" id="KW-1185">Reference proteome</keyword>
<sequence>MNIFKPIHINQKRFVPEYIVKRFWFALAYPLISDTWLIVFTFCLISTSFNFNIYFMFYLLIISITNLIGIIRQLSSNHNDLDYRLGITTFKDKYEVAKRGQIVQPGHVKMDMLICFYRHPYQFNAKDDKFYLAKRIGSHIELIHQFNSYVDAQQLFNDYMNTVKQD</sequence>
<dbReference type="AlphaFoldDB" id="A0A9W6B3E9"/>
<keyword evidence="1" id="KW-0472">Membrane</keyword>
<protein>
    <submittedName>
        <fullName evidence="2">Uncharacterized protein</fullName>
    </submittedName>
</protein>
<dbReference type="EMBL" id="BRPL01000004">
    <property type="protein sequence ID" value="GLB47581.1"/>
    <property type="molecule type" value="Genomic_DNA"/>
</dbReference>
<evidence type="ECO:0000313" key="2">
    <source>
        <dbReference type="EMBL" id="GLB47581.1"/>
    </source>
</evidence>
<comment type="caution">
    <text evidence="2">The sequence shown here is derived from an EMBL/GenBank/DDBJ whole genome shotgun (WGS) entry which is preliminary data.</text>
</comment>
<evidence type="ECO:0000313" key="3">
    <source>
        <dbReference type="Proteomes" id="UP001144204"/>
    </source>
</evidence>
<feature type="transmembrane region" description="Helical" evidence="1">
    <location>
        <begin position="53"/>
        <end position="71"/>
    </location>
</feature>
<name>A0A9W6B3E9_9LACO</name>
<feature type="transmembrane region" description="Helical" evidence="1">
    <location>
        <begin position="23"/>
        <end position="47"/>
    </location>
</feature>